<evidence type="ECO:0000313" key="5">
    <source>
        <dbReference type="EMBL" id="MFD1465176.1"/>
    </source>
</evidence>
<feature type="transmembrane region" description="Helical" evidence="1">
    <location>
        <begin position="313"/>
        <end position="334"/>
    </location>
</feature>
<feature type="domain" description="WxL Interacting Protein host binding" evidence="4">
    <location>
        <begin position="166"/>
        <end position="300"/>
    </location>
</feature>
<evidence type="ECO:0000256" key="2">
    <source>
        <dbReference type="SAM" id="SignalP"/>
    </source>
</evidence>
<dbReference type="Pfam" id="PF06030">
    <property type="entry name" value="WxLIP_PGBD"/>
    <property type="match status" value="1"/>
</dbReference>
<keyword evidence="1" id="KW-0812">Transmembrane</keyword>
<dbReference type="InterPro" id="IPR010317">
    <property type="entry name" value="WxLIP_PGBD"/>
</dbReference>
<keyword evidence="1" id="KW-0472">Membrane</keyword>
<dbReference type="RefSeq" id="WP_125577136.1">
    <property type="nucleotide sequence ID" value="NZ_JBHTOF010000025.1"/>
</dbReference>
<evidence type="ECO:0000256" key="1">
    <source>
        <dbReference type="SAM" id="Phobius"/>
    </source>
</evidence>
<evidence type="ECO:0000313" key="6">
    <source>
        <dbReference type="Proteomes" id="UP001597244"/>
    </source>
</evidence>
<dbReference type="Pfam" id="PF11797">
    <property type="entry name" value="WxLIP_HBD"/>
    <property type="match status" value="1"/>
</dbReference>
<dbReference type="EMBL" id="JBHTOF010000025">
    <property type="protein sequence ID" value="MFD1465176.1"/>
    <property type="molecule type" value="Genomic_DNA"/>
</dbReference>
<accession>A0ABW4DQ10</accession>
<name>A0ABW4DQ10_9LACO</name>
<feature type="chain" id="PRO_5045222002" evidence="2">
    <location>
        <begin position="28"/>
        <end position="358"/>
    </location>
</feature>
<reference evidence="6" key="1">
    <citation type="journal article" date="2019" name="Int. J. Syst. Evol. Microbiol.">
        <title>The Global Catalogue of Microorganisms (GCM) 10K type strain sequencing project: providing services to taxonomists for standard genome sequencing and annotation.</title>
        <authorList>
            <consortium name="The Broad Institute Genomics Platform"/>
            <consortium name="The Broad Institute Genome Sequencing Center for Infectious Disease"/>
            <person name="Wu L."/>
            <person name="Ma J."/>
        </authorList>
    </citation>
    <scope>NUCLEOTIDE SEQUENCE [LARGE SCALE GENOMIC DNA]</scope>
    <source>
        <strain evidence="6">CCM 8951</strain>
    </source>
</reference>
<keyword evidence="6" id="KW-1185">Reference proteome</keyword>
<dbReference type="InterPro" id="IPR021759">
    <property type="entry name" value="WxLIP_HBD"/>
</dbReference>
<protein>
    <submittedName>
        <fullName evidence="5">DUF916 and DUF3324 domain-containing protein</fullName>
    </submittedName>
</protein>
<feature type="signal peptide" evidence="2">
    <location>
        <begin position="1"/>
        <end position="27"/>
    </location>
</feature>
<keyword evidence="2" id="KW-0732">Signal</keyword>
<comment type="caution">
    <text evidence="5">The sequence shown here is derived from an EMBL/GenBank/DDBJ whole genome shotgun (WGS) entry which is preliminary data.</text>
</comment>
<evidence type="ECO:0000259" key="4">
    <source>
        <dbReference type="Pfam" id="PF11797"/>
    </source>
</evidence>
<sequence>MKFKKQWIVILAILFGGIFATTHQTEAAENPGNFSVTPIYPKNQQDESLGYFDLLVAPGQKQTLNVRLTNPSTTARTFEVYINPAVTSDGGTIDYNQRSVKLDPTIPFDVRKVLTLAQHDYKLAAKSSVVIPIQVALPADQFAGRVLAGITVNEKKTSTTDENEGAIQVKNKIAYNIAVVLQESTAAITPDLKLVSGDLAAVNAKTTVQLKFQNPTPTIINHLIFTTKIKRNDKVYVKSTTNEYLVAPNSNFHLNLDLAGDHAQPGDYVAEIVARSGTKYEWKFKYEFTVNQDQANKVNQGSIFVTKDKQTPWWLYLLIALVIVLLFWIFFLLFKRRRKDDEDDPAKLTPTSSDLKTS</sequence>
<organism evidence="5 6">
    <name type="scientific">Lapidilactobacillus mulanensis</name>
    <dbReference type="NCBI Taxonomy" id="2485999"/>
    <lineage>
        <taxon>Bacteria</taxon>
        <taxon>Bacillati</taxon>
        <taxon>Bacillota</taxon>
        <taxon>Bacilli</taxon>
        <taxon>Lactobacillales</taxon>
        <taxon>Lactobacillaceae</taxon>
        <taxon>Lapidilactobacillus</taxon>
    </lineage>
</organism>
<keyword evidence="1" id="KW-1133">Transmembrane helix</keyword>
<dbReference type="Proteomes" id="UP001597244">
    <property type="component" value="Unassembled WGS sequence"/>
</dbReference>
<gene>
    <name evidence="5" type="ORF">ACFQ4L_03605</name>
</gene>
<feature type="domain" description="WxL Interacting Protein peptidoglycan binding" evidence="3">
    <location>
        <begin position="34"/>
        <end position="153"/>
    </location>
</feature>
<evidence type="ECO:0000259" key="3">
    <source>
        <dbReference type="Pfam" id="PF06030"/>
    </source>
</evidence>
<proteinExistence type="predicted"/>